<name>A0A2S7USK7_9GAMM</name>
<keyword evidence="3" id="KW-1185">Reference proteome</keyword>
<comment type="caution">
    <text evidence="2">The sequence shown here is derived from an EMBL/GenBank/DDBJ whole genome shotgun (WGS) entry which is preliminary data.</text>
</comment>
<evidence type="ECO:0000256" key="1">
    <source>
        <dbReference type="SAM" id="SignalP"/>
    </source>
</evidence>
<dbReference type="OrthoDB" id="6387865at2"/>
<protein>
    <submittedName>
        <fullName evidence="2">Uncharacterized protein</fullName>
    </submittedName>
</protein>
<gene>
    <name evidence="2" type="ORF">BTO11_03025</name>
</gene>
<dbReference type="AlphaFoldDB" id="A0A2S7USK7"/>
<feature type="chain" id="PRO_5015690555" evidence="1">
    <location>
        <begin position="19"/>
        <end position="143"/>
    </location>
</feature>
<dbReference type="RefSeq" id="WP_105051195.1">
    <property type="nucleotide sequence ID" value="NZ_BMYG01000004.1"/>
</dbReference>
<keyword evidence="1" id="KW-0732">Signal</keyword>
<organism evidence="2 3">
    <name type="scientific">Psychrosphaera saromensis</name>
    <dbReference type="NCBI Taxonomy" id="716813"/>
    <lineage>
        <taxon>Bacteria</taxon>
        <taxon>Pseudomonadati</taxon>
        <taxon>Pseudomonadota</taxon>
        <taxon>Gammaproteobacteria</taxon>
        <taxon>Alteromonadales</taxon>
        <taxon>Pseudoalteromonadaceae</taxon>
        <taxon>Psychrosphaera</taxon>
    </lineage>
</organism>
<dbReference type="Proteomes" id="UP000239007">
    <property type="component" value="Unassembled WGS sequence"/>
</dbReference>
<proteinExistence type="predicted"/>
<accession>A0A2S7USK7</accession>
<sequence length="143" mass="16617">MKYLSSILVLLIAVQLNAQEIKVNPGKYSDYYHMKYELTSGNYSVNTEYGFNQGGQFEVFVPKKYFPIAAPACNENIIIRMSYSNSEERKRALYNELLLSKTITVTLELNPYIKVLNKDPLELELQHCNVFFRHKAGDYFDQL</sequence>
<reference evidence="2 3" key="1">
    <citation type="submission" date="2016-12" db="EMBL/GenBank/DDBJ databases">
        <title>Diversity of luminous bacteria.</title>
        <authorList>
            <person name="Yoshizawa S."/>
            <person name="Kogure K."/>
        </authorList>
    </citation>
    <scope>NUCLEOTIDE SEQUENCE [LARGE SCALE GENOMIC DNA]</scope>
    <source>
        <strain evidence="2 3">SA4-48</strain>
    </source>
</reference>
<evidence type="ECO:0000313" key="3">
    <source>
        <dbReference type="Proteomes" id="UP000239007"/>
    </source>
</evidence>
<dbReference type="EMBL" id="MSCH01000003">
    <property type="protein sequence ID" value="PQJ52728.1"/>
    <property type="molecule type" value="Genomic_DNA"/>
</dbReference>
<evidence type="ECO:0000313" key="2">
    <source>
        <dbReference type="EMBL" id="PQJ52728.1"/>
    </source>
</evidence>
<feature type="signal peptide" evidence="1">
    <location>
        <begin position="1"/>
        <end position="18"/>
    </location>
</feature>